<dbReference type="GO" id="GO:0008703">
    <property type="term" value="F:5-amino-6-(5-phosphoribosylamino)uracil reductase activity"/>
    <property type="evidence" value="ECO:0007669"/>
    <property type="project" value="InterPro"/>
</dbReference>
<evidence type="ECO:0000313" key="8">
    <source>
        <dbReference type="Proteomes" id="UP001529272"/>
    </source>
</evidence>
<reference evidence="6 8" key="2">
    <citation type="submission" date="2023-06" db="EMBL/GenBank/DDBJ databases">
        <title>Itaconate inhibition of nontuberculous mycobacteria.</title>
        <authorList>
            <person name="Breen P."/>
            <person name="Zimbric M."/>
            <person name="Caverly L."/>
        </authorList>
    </citation>
    <scope>NUCLEOTIDE SEQUENCE [LARGE SCALE GENOMIC DNA]</scope>
    <source>
        <strain evidence="6 8">FLAC1071</strain>
    </source>
</reference>
<comment type="pathway">
    <text evidence="1">Cofactor biosynthesis; riboflavin biosynthesis.</text>
</comment>
<evidence type="ECO:0000256" key="2">
    <source>
        <dbReference type="ARBA" id="ARBA00022857"/>
    </source>
</evidence>
<keyword evidence="8" id="KW-1185">Reference proteome</keyword>
<dbReference type="NCBIfam" id="NF010663">
    <property type="entry name" value="PRK14059.1-1"/>
    <property type="match status" value="1"/>
</dbReference>
<protein>
    <submittedName>
        <fullName evidence="6">Pyrimidine reductase family protein</fullName>
    </submittedName>
    <submittedName>
        <fullName evidence="5">Pyrimidine reductase, riboflavin biosynthesis</fullName>
    </submittedName>
</protein>
<name>A0A220YDD1_MYCIT</name>
<dbReference type="InterPro" id="IPR024072">
    <property type="entry name" value="DHFR-like_dom_sf"/>
</dbReference>
<proteinExistence type="predicted"/>
<dbReference type="PANTHER" id="PTHR38011:SF7">
    <property type="entry name" value="2,5-DIAMINO-6-RIBOSYLAMINO-4(3H)-PYRIMIDINONE 5'-PHOSPHATE REDUCTASE"/>
    <property type="match status" value="1"/>
</dbReference>
<reference evidence="5 7" key="1">
    <citation type="journal article" date="2017" name="Lancet Infect. Dis.">
        <title>Global outbreak of severe Mycobacterium chimaera disease after cardiac surgery: a molecular epidemiological study.</title>
        <authorList>
            <person name="van Ingen J."/>
            <person name="Kohl T."/>
            <person name="Kranzer K."/>
            <person name="Hasse B."/>
            <person name="Keller P."/>
            <person name="Szafranska A."/>
            <person name="Hillemann D."/>
            <person name="Chand M."/>
            <person name="Schreiber P."/>
            <person name="Sommerstein R."/>
            <person name="Berger C."/>
            <person name="Genoni M."/>
            <person name="Ruegg C."/>
            <person name="Troillet N."/>
            <person name="Widmer A.F."/>
            <person name="Becker S.L."/>
            <person name="Herrmann M."/>
            <person name="Eckmanns T."/>
            <person name="Haller S."/>
            <person name="Hoeller C."/>
            <person name="Debast S.B."/>
            <person name="Wolfhagen M.J."/>
            <person name="Hopman J."/>
            <person name="Kluytmans J."/>
            <person name="Langelaar M."/>
            <person name="Notermans D.W."/>
            <person name="ten Oever J."/>
            <person name="van den Barselaar P."/>
            <person name="Vonk A.B.A."/>
            <person name="Vos M.C."/>
            <person name="Ahmed N."/>
            <person name="Brown T."/>
            <person name="Crook D."/>
            <person name="Lamagni T."/>
            <person name="Phin N."/>
            <person name="Smith E.G."/>
            <person name="Zambon M."/>
            <person name="Serr A."/>
            <person name="Goetting T."/>
            <person name="Ebner W."/>
            <person name="Thuermer A."/>
            <person name="Utpatel C."/>
            <person name="Sproer C."/>
            <person name="Bunk B."/>
            <person name="Nubel U."/>
            <person name="Bloemberg G."/>
            <person name="Bottger E."/>
            <person name="Niemann S."/>
            <person name="Wagner D."/>
            <person name="Sax H."/>
        </authorList>
    </citation>
    <scope>NUCLEOTIDE SEQUENCE [LARGE SCALE GENOMIC DNA]</scope>
    <source>
        <strain evidence="5 7">ZUERICH-2</strain>
    </source>
</reference>
<evidence type="ECO:0000313" key="7">
    <source>
        <dbReference type="Proteomes" id="UP000198286"/>
    </source>
</evidence>
<evidence type="ECO:0000256" key="1">
    <source>
        <dbReference type="ARBA" id="ARBA00005104"/>
    </source>
</evidence>
<evidence type="ECO:0000313" key="5">
    <source>
        <dbReference type="EMBL" id="ASL15583.1"/>
    </source>
</evidence>
<dbReference type="KEGG" id="mchi:AN480_15100"/>
<keyword evidence="3" id="KW-0560">Oxidoreductase</keyword>
<dbReference type="Pfam" id="PF01872">
    <property type="entry name" value="RibD_C"/>
    <property type="match status" value="1"/>
</dbReference>
<feature type="domain" description="Bacterial bifunctional deaminase-reductase C-terminal" evidence="4">
    <location>
        <begin position="28"/>
        <end position="202"/>
    </location>
</feature>
<dbReference type="Proteomes" id="UP000198286">
    <property type="component" value="Chromosome"/>
</dbReference>
<reference evidence="6" key="4">
    <citation type="submission" date="2023-06" db="EMBL/GenBank/DDBJ databases">
        <authorList>
            <person name="Spilker T."/>
        </authorList>
    </citation>
    <scope>NUCLEOTIDE SEQUENCE</scope>
    <source>
        <strain evidence="6">FLAC1071</strain>
    </source>
</reference>
<dbReference type="PANTHER" id="PTHR38011">
    <property type="entry name" value="DIHYDROFOLATE REDUCTASE FAMILY PROTEIN (AFU_ORTHOLOGUE AFUA_8G06820)"/>
    <property type="match status" value="1"/>
</dbReference>
<dbReference type="GO" id="GO:0009231">
    <property type="term" value="P:riboflavin biosynthetic process"/>
    <property type="evidence" value="ECO:0007669"/>
    <property type="project" value="InterPro"/>
</dbReference>
<dbReference type="EMBL" id="CP015267">
    <property type="protein sequence ID" value="ASL15583.1"/>
    <property type="molecule type" value="Genomic_DNA"/>
</dbReference>
<dbReference type="AlphaFoldDB" id="A0A220YDD1"/>
<sequence>MDQSPRVSTVPSIVELAPFYADPPDGLRANMIFSADGAAAFGGRAGPLSCPTDQRLLRILRGLADVVLVGAGTARAENYGPVKLSDAARARRHHEGRFAPPPIAVVSRSGDLPARLFSDPEQPPILVTCARTAARLDGDDRPDDRLRVLIAGEDTVDVALAVAMLREQGMRRILCEGGPTLLDELVEADAVTELCVTLAPRLAASQPVGYRVHPARLTAPVTMRLAHALVCDDYLFLKYSR</sequence>
<evidence type="ECO:0000259" key="4">
    <source>
        <dbReference type="Pfam" id="PF01872"/>
    </source>
</evidence>
<keyword evidence="2" id="KW-0521">NADP</keyword>
<dbReference type="RefSeq" id="WP_042912068.1">
    <property type="nucleotide sequence ID" value="NZ_CP012885.2"/>
</dbReference>
<dbReference type="Proteomes" id="UP001529272">
    <property type="component" value="Unassembled WGS sequence"/>
</dbReference>
<dbReference type="InterPro" id="IPR050765">
    <property type="entry name" value="Riboflavin_Biosynth_HTPR"/>
</dbReference>
<accession>A0A220YDD1</accession>
<organism evidence="5 7">
    <name type="scientific">Mycobacterium intracellulare subsp. chimaera</name>
    <dbReference type="NCBI Taxonomy" id="222805"/>
    <lineage>
        <taxon>Bacteria</taxon>
        <taxon>Bacillati</taxon>
        <taxon>Actinomycetota</taxon>
        <taxon>Actinomycetes</taxon>
        <taxon>Mycobacteriales</taxon>
        <taxon>Mycobacteriaceae</taxon>
        <taxon>Mycobacterium</taxon>
        <taxon>Mycobacterium avium complex (MAC)</taxon>
    </lineage>
</organism>
<gene>
    <name evidence="5" type="ORF">MYCOZU2_03192</name>
    <name evidence="6" type="ORF">QRB35_12385</name>
</gene>
<dbReference type="STRING" id="222805.AN480_15100"/>
<dbReference type="SUPFAM" id="SSF53597">
    <property type="entry name" value="Dihydrofolate reductase-like"/>
    <property type="match status" value="1"/>
</dbReference>
<dbReference type="EMBL" id="JASZZX010000008">
    <property type="protein sequence ID" value="MDM3926822.1"/>
    <property type="molecule type" value="Genomic_DNA"/>
</dbReference>
<evidence type="ECO:0000256" key="3">
    <source>
        <dbReference type="ARBA" id="ARBA00023002"/>
    </source>
</evidence>
<reference evidence="8" key="3">
    <citation type="submission" date="2023-06" db="EMBL/GenBank/DDBJ databases">
        <title>Itaconate inhibition of nontuberculous mycobacteria.</title>
        <authorList>
            <person name="Spilker T."/>
        </authorList>
    </citation>
    <scope>NUCLEOTIDE SEQUENCE [LARGE SCALE GENOMIC DNA]</scope>
    <source>
        <strain evidence="8">FLAC1071</strain>
    </source>
</reference>
<evidence type="ECO:0000313" key="6">
    <source>
        <dbReference type="EMBL" id="MDM3926822.1"/>
    </source>
</evidence>
<dbReference type="InterPro" id="IPR002734">
    <property type="entry name" value="RibDG_C"/>
</dbReference>
<dbReference type="Gene3D" id="3.40.430.10">
    <property type="entry name" value="Dihydrofolate Reductase, subunit A"/>
    <property type="match status" value="1"/>
</dbReference>